<dbReference type="CDD" id="cd00100">
    <property type="entry name" value="beta-trefoil_IL1"/>
    <property type="match status" value="1"/>
</dbReference>
<dbReference type="SUPFAM" id="SSF50156">
    <property type="entry name" value="PDZ domain-like"/>
    <property type="match status" value="1"/>
</dbReference>
<dbReference type="GO" id="GO:0042119">
    <property type="term" value="P:neutrophil activation"/>
    <property type="evidence" value="ECO:0007669"/>
    <property type="project" value="TreeGrafter"/>
</dbReference>
<dbReference type="GO" id="GO:1901222">
    <property type="term" value="P:regulation of non-canonical NF-kappaB signal transduction"/>
    <property type="evidence" value="ECO:0007669"/>
    <property type="project" value="TreeGrafter"/>
</dbReference>
<evidence type="ECO:0000256" key="5">
    <source>
        <dbReference type="ARBA" id="ARBA00022490"/>
    </source>
</evidence>
<dbReference type="GO" id="GO:0051781">
    <property type="term" value="P:positive regulation of cell division"/>
    <property type="evidence" value="ECO:0007669"/>
    <property type="project" value="UniProtKB-KW"/>
</dbReference>
<dbReference type="Gene3D" id="2.80.10.50">
    <property type="match status" value="1"/>
</dbReference>
<dbReference type="Pfam" id="PF00340">
    <property type="entry name" value="IL1"/>
    <property type="match status" value="1"/>
</dbReference>
<organism evidence="14 15">
    <name type="scientific">Conger conger</name>
    <name type="common">Conger eel</name>
    <name type="synonym">Muraena conger</name>
    <dbReference type="NCBI Taxonomy" id="82655"/>
    <lineage>
        <taxon>Eukaryota</taxon>
        <taxon>Metazoa</taxon>
        <taxon>Chordata</taxon>
        <taxon>Craniata</taxon>
        <taxon>Vertebrata</taxon>
        <taxon>Euteleostomi</taxon>
        <taxon>Actinopterygii</taxon>
        <taxon>Neopterygii</taxon>
        <taxon>Teleostei</taxon>
        <taxon>Anguilliformes</taxon>
        <taxon>Congridae</taxon>
        <taxon>Conger</taxon>
    </lineage>
</organism>
<evidence type="ECO:0000256" key="4">
    <source>
        <dbReference type="ARBA" id="ARBA00010448"/>
    </source>
</evidence>
<keyword evidence="6" id="KW-0202">Cytokine</keyword>
<dbReference type="AlphaFoldDB" id="A0A9Q1I5J1"/>
<comment type="subcellular location">
    <subcellularLocation>
        <location evidence="2">Cytoplasm</location>
        <location evidence="2">Cytosol</location>
    </subcellularLocation>
    <subcellularLocation>
        <location evidence="1">Lysosome</location>
    </subcellularLocation>
    <subcellularLocation>
        <location evidence="3">Secreted</location>
        <location evidence="3">Extracellular exosome</location>
    </subcellularLocation>
</comment>
<dbReference type="GO" id="GO:0001660">
    <property type="term" value="P:fever generation"/>
    <property type="evidence" value="ECO:0007669"/>
    <property type="project" value="UniProtKB-KW"/>
</dbReference>
<keyword evidence="8" id="KW-0666">Pyrogen</keyword>
<dbReference type="GO" id="GO:0005125">
    <property type="term" value="F:cytokine activity"/>
    <property type="evidence" value="ECO:0007669"/>
    <property type="project" value="UniProtKB-UniRule"/>
</dbReference>
<comment type="similarity">
    <text evidence="4 12">Belongs to the IL-1 family.</text>
</comment>
<keyword evidence="15" id="KW-1185">Reference proteome</keyword>
<dbReference type="SUPFAM" id="SSF50353">
    <property type="entry name" value="Cytokine"/>
    <property type="match status" value="1"/>
</dbReference>
<dbReference type="GO" id="GO:0006955">
    <property type="term" value="P:immune response"/>
    <property type="evidence" value="ECO:0007669"/>
    <property type="project" value="InterPro"/>
</dbReference>
<evidence type="ECO:0000256" key="13">
    <source>
        <dbReference type="SAM" id="MobiDB-lite"/>
    </source>
</evidence>
<feature type="region of interest" description="Disordered" evidence="13">
    <location>
        <begin position="116"/>
        <end position="146"/>
    </location>
</feature>
<evidence type="ECO:0000313" key="15">
    <source>
        <dbReference type="Proteomes" id="UP001152803"/>
    </source>
</evidence>
<evidence type="ECO:0000256" key="1">
    <source>
        <dbReference type="ARBA" id="ARBA00004371"/>
    </source>
</evidence>
<keyword evidence="7 12" id="KW-0964">Secreted</keyword>
<dbReference type="GO" id="GO:0005764">
    <property type="term" value="C:lysosome"/>
    <property type="evidence" value="ECO:0007669"/>
    <property type="project" value="UniProtKB-SubCell"/>
</dbReference>
<dbReference type="InterPro" id="IPR008996">
    <property type="entry name" value="IL1/FGF"/>
</dbReference>
<keyword evidence="10" id="KW-0458">Lysosome</keyword>
<sequence length="367" mass="41859">MDGKVNSVKGGVSVLHKVVQGKHHYEVNRVVKYKDHVAEPFVRQGDKLLKINGQDIENLTPEVFAELLTKGSPMLTVHQPGRETPPEKCEEQQGMYPFNKKKTIMQLCLEMRREEELEEEYEENGGKDGRGHPNNEKEYPNGDDLQSHSRELDDLLLVSMTKTSISIVKGRGCDAESPCHDCGGTKCNFNDVVMVAKSSELTLVSRGITNLLREKIQESILIRDFLLDMYIYNLDRTAIMSRQCQPNADISIYYYKSDSVESDNRGAPVVLNFSGTECFLNCKNQDGKAILSIESCDKIKLKHIVSGDKETWPFVFYMKRNKGDSLHLFESANCPGWFIHSKNEDVAVKRRETEEETFFFIIQKTRC</sequence>
<reference evidence="14" key="1">
    <citation type="journal article" date="2023" name="Science">
        <title>Genome structures resolve the early diversification of teleost fishes.</title>
        <authorList>
            <person name="Parey E."/>
            <person name="Louis A."/>
            <person name="Montfort J."/>
            <person name="Bouchez O."/>
            <person name="Roques C."/>
            <person name="Iampietro C."/>
            <person name="Lluch J."/>
            <person name="Castinel A."/>
            <person name="Donnadieu C."/>
            <person name="Desvignes T."/>
            <person name="Floi Bucao C."/>
            <person name="Jouanno E."/>
            <person name="Wen M."/>
            <person name="Mejri S."/>
            <person name="Dirks R."/>
            <person name="Jansen H."/>
            <person name="Henkel C."/>
            <person name="Chen W.J."/>
            <person name="Zahm M."/>
            <person name="Cabau C."/>
            <person name="Klopp C."/>
            <person name="Thompson A.W."/>
            <person name="Robinson-Rechavi M."/>
            <person name="Braasch I."/>
            <person name="Lecointre G."/>
            <person name="Bobe J."/>
            <person name="Postlethwait J.H."/>
            <person name="Berthelot C."/>
            <person name="Roest Crollius H."/>
            <person name="Guiguen Y."/>
        </authorList>
    </citation>
    <scope>NUCLEOTIDE SEQUENCE</scope>
    <source>
        <strain evidence="14">Concon-B</strain>
    </source>
</reference>
<dbReference type="GO" id="GO:0005829">
    <property type="term" value="C:cytosol"/>
    <property type="evidence" value="ECO:0007669"/>
    <property type="project" value="UniProtKB-SubCell"/>
</dbReference>
<evidence type="ECO:0000256" key="3">
    <source>
        <dbReference type="ARBA" id="ARBA00004550"/>
    </source>
</evidence>
<dbReference type="SMART" id="SM00125">
    <property type="entry name" value="IL1"/>
    <property type="match status" value="1"/>
</dbReference>
<dbReference type="OrthoDB" id="8962877at2759"/>
<evidence type="ECO:0000256" key="11">
    <source>
        <dbReference type="ARBA" id="ARBA00023246"/>
    </source>
</evidence>
<dbReference type="InterPro" id="IPR000975">
    <property type="entry name" value="IL-1_fam"/>
</dbReference>
<keyword evidence="5" id="KW-0963">Cytoplasm</keyword>
<protein>
    <recommendedName>
        <fullName evidence="12">Interleukin-1</fullName>
    </recommendedName>
</protein>
<keyword evidence="9" id="KW-0395">Inflammatory response</keyword>
<dbReference type="PANTHER" id="PTHR10078:SF30">
    <property type="entry name" value="INTERLEUKIN-1 BETA"/>
    <property type="match status" value="1"/>
</dbReference>
<dbReference type="PRINTS" id="PR00264">
    <property type="entry name" value="INTERLEUKIN1"/>
</dbReference>
<gene>
    <name evidence="14" type="ORF">COCON_G00049970</name>
</gene>
<evidence type="ECO:0000256" key="7">
    <source>
        <dbReference type="ARBA" id="ARBA00022525"/>
    </source>
</evidence>
<dbReference type="PANTHER" id="PTHR10078">
    <property type="entry name" value="INTERLEUKIN-1 FAMILY MEMBER"/>
    <property type="match status" value="1"/>
</dbReference>
<dbReference type="GO" id="GO:0005615">
    <property type="term" value="C:extracellular space"/>
    <property type="evidence" value="ECO:0007669"/>
    <property type="project" value="UniProtKB-KW"/>
</dbReference>
<dbReference type="GO" id="GO:0010628">
    <property type="term" value="P:positive regulation of gene expression"/>
    <property type="evidence" value="ECO:0007669"/>
    <property type="project" value="TreeGrafter"/>
</dbReference>
<evidence type="ECO:0000256" key="10">
    <source>
        <dbReference type="ARBA" id="ARBA00023228"/>
    </source>
</evidence>
<dbReference type="EMBL" id="JAFJMO010000003">
    <property type="protein sequence ID" value="KAJ8282478.1"/>
    <property type="molecule type" value="Genomic_DNA"/>
</dbReference>
<dbReference type="GO" id="GO:0048246">
    <property type="term" value="P:macrophage chemotaxis"/>
    <property type="evidence" value="ECO:0007669"/>
    <property type="project" value="TreeGrafter"/>
</dbReference>
<dbReference type="InterPro" id="IPR036034">
    <property type="entry name" value="PDZ_sf"/>
</dbReference>
<proteinExistence type="inferred from homology"/>
<dbReference type="GO" id="GO:0071222">
    <property type="term" value="P:cellular response to lipopolysaccharide"/>
    <property type="evidence" value="ECO:0007669"/>
    <property type="project" value="TreeGrafter"/>
</dbReference>
<keyword evidence="11" id="KW-0497">Mitogen</keyword>
<evidence type="ECO:0000256" key="12">
    <source>
        <dbReference type="RuleBase" id="RU003753"/>
    </source>
</evidence>
<evidence type="ECO:0000313" key="14">
    <source>
        <dbReference type="EMBL" id="KAJ8282478.1"/>
    </source>
</evidence>
<dbReference type="GO" id="GO:0019221">
    <property type="term" value="P:cytokine-mediated signaling pathway"/>
    <property type="evidence" value="ECO:0007669"/>
    <property type="project" value="TreeGrafter"/>
</dbReference>
<evidence type="ECO:0000256" key="2">
    <source>
        <dbReference type="ARBA" id="ARBA00004514"/>
    </source>
</evidence>
<evidence type="ECO:0000256" key="9">
    <source>
        <dbReference type="ARBA" id="ARBA00023198"/>
    </source>
</evidence>
<evidence type="ECO:0000256" key="8">
    <source>
        <dbReference type="ARBA" id="ARBA00022620"/>
    </source>
</evidence>
<comment type="caution">
    <text evidence="14">The sequence shown here is derived from an EMBL/GenBank/DDBJ whole genome shotgun (WGS) entry which is preliminary data.</text>
</comment>
<dbReference type="GO" id="GO:0005149">
    <property type="term" value="F:interleukin-1 receptor binding"/>
    <property type="evidence" value="ECO:0007669"/>
    <property type="project" value="UniProtKB-UniRule"/>
</dbReference>
<name>A0A9Q1I5J1_CONCO</name>
<evidence type="ECO:0000256" key="6">
    <source>
        <dbReference type="ARBA" id="ARBA00022514"/>
    </source>
</evidence>
<accession>A0A9Q1I5J1</accession>
<dbReference type="Proteomes" id="UP001152803">
    <property type="component" value="Unassembled WGS sequence"/>
</dbReference>
<feature type="compositionally biased region" description="Basic and acidic residues" evidence="13">
    <location>
        <begin position="124"/>
        <end position="146"/>
    </location>
</feature>